<dbReference type="EMBL" id="BGZK01001013">
    <property type="protein sequence ID" value="GBP68500.1"/>
    <property type="molecule type" value="Genomic_DNA"/>
</dbReference>
<gene>
    <name evidence="1" type="ORF">EVAR_42451_1</name>
</gene>
<proteinExistence type="predicted"/>
<keyword evidence="2" id="KW-1185">Reference proteome</keyword>
<dbReference type="Proteomes" id="UP000299102">
    <property type="component" value="Unassembled WGS sequence"/>
</dbReference>
<evidence type="ECO:0000313" key="2">
    <source>
        <dbReference type="Proteomes" id="UP000299102"/>
    </source>
</evidence>
<organism evidence="1 2">
    <name type="scientific">Eumeta variegata</name>
    <name type="common">Bagworm moth</name>
    <name type="synonym">Eumeta japonica</name>
    <dbReference type="NCBI Taxonomy" id="151549"/>
    <lineage>
        <taxon>Eukaryota</taxon>
        <taxon>Metazoa</taxon>
        <taxon>Ecdysozoa</taxon>
        <taxon>Arthropoda</taxon>
        <taxon>Hexapoda</taxon>
        <taxon>Insecta</taxon>
        <taxon>Pterygota</taxon>
        <taxon>Neoptera</taxon>
        <taxon>Endopterygota</taxon>
        <taxon>Lepidoptera</taxon>
        <taxon>Glossata</taxon>
        <taxon>Ditrysia</taxon>
        <taxon>Tineoidea</taxon>
        <taxon>Psychidae</taxon>
        <taxon>Oiketicinae</taxon>
        <taxon>Eumeta</taxon>
    </lineage>
</organism>
<name>A0A4C1XZ45_EUMVA</name>
<sequence length="157" mass="17339">MRGQKKKRLETFLYRFCKGSVHRGLARPEEPGRKQAAYCDIYSGASASASLTSEHGTEGVALEVVFEIGEIPDSRVGDDRSSVDGWHRVPTIEGLMRTTREEVVTAGHGHTQLRSSHRYVASLLSRIRKSDGGRSGLLQREGGRWREVVGDVGEMGE</sequence>
<dbReference type="AlphaFoldDB" id="A0A4C1XZ45"/>
<reference evidence="1 2" key="1">
    <citation type="journal article" date="2019" name="Commun. Biol.">
        <title>The bagworm genome reveals a unique fibroin gene that provides high tensile strength.</title>
        <authorList>
            <person name="Kono N."/>
            <person name="Nakamura H."/>
            <person name="Ohtoshi R."/>
            <person name="Tomita M."/>
            <person name="Numata K."/>
            <person name="Arakawa K."/>
        </authorList>
    </citation>
    <scope>NUCLEOTIDE SEQUENCE [LARGE SCALE GENOMIC DNA]</scope>
</reference>
<comment type="caution">
    <text evidence="1">The sequence shown here is derived from an EMBL/GenBank/DDBJ whole genome shotgun (WGS) entry which is preliminary data.</text>
</comment>
<evidence type="ECO:0000313" key="1">
    <source>
        <dbReference type="EMBL" id="GBP68500.1"/>
    </source>
</evidence>
<accession>A0A4C1XZ45</accession>
<protein>
    <submittedName>
        <fullName evidence="1">Uncharacterized protein</fullName>
    </submittedName>
</protein>